<accession>X8JDV2</accession>
<dbReference type="AlphaFoldDB" id="X8JDV2"/>
<feature type="non-terminal residue" evidence="1">
    <location>
        <position position="310"/>
    </location>
</feature>
<sequence length="310" mass="36132">MRKIACIDSWHGERSSKWWVPPQAVAAIFKPHGIQIRTQHVFQISELLVMIAQQLDAKKQRMLLLVSKHFFQSIGPLVQAPTLCKLTLRIGLSMRMVACIDSWHDERSSRWWVPSQAVAAIFKPHGIQIRTQHVIQISELLVMIAQQLDAKKQRILLLVSKHFFQSIGPLVWKRVPGLDVIMKLIKDVKAEFNRSRVRGYSGWYDHCRWTLTLPSNPDLSRYEIYSPWIHELEIFAGKDQTLLMPETWFPSLKNLRLYDVHPEDVKYLWSQPTVAQKLVSVLIQTDYSELLFRNPLFPILVLDCKTFLCL</sequence>
<dbReference type="OrthoDB" id="3138012at2759"/>
<comment type="caution">
    <text evidence="1">The sequence shown here is derived from an EMBL/GenBank/DDBJ whole genome shotgun (WGS) entry which is preliminary data.</text>
</comment>
<organism evidence="1 2">
    <name type="scientific">Rhizoctonia solani AG-3 Rhs1AP</name>
    <dbReference type="NCBI Taxonomy" id="1086054"/>
    <lineage>
        <taxon>Eukaryota</taxon>
        <taxon>Fungi</taxon>
        <taxon>Dikarya</taxon>
        <taxon>Basidiomycota</taxon>
        <taxon>Agaricomycotina</taxon>
        <taxon>Agaricomycetes</taxon>
        <taxon>Cantharellales</taxon>
        <taxon>Ceratobasidiaceae</taxon>
        <taxon>Rhizoctonia</taxon>
    </lineage>
</organism>
<proteinExistence type="predicted"/>
<dbReference type="Proteomes" id="UP000030108">
    <property type="component" value="Unassembled WGS sequence"/>
</dbReference>
<evidence type="ECO:0000313" key="1">
    <source>
        <dbReference type="EMBL" id="EUC61476.1"/>
    </source>
</evidence>
<evidence type="ECO:0000313" key="2">
    <source>
        <dbReference type="Proteomes" id="UP000030108"/>
    </source>
</evidence>
<protein>
    <submittedName>
        <fullName evidence="1">Uncharacterized protein</fullName>
    </submittedName>
</protein>
<gene>
    <name evidence="1" type="ORF">RSOL_396040</name>
</gene>
<dbReference type="EMBL" id="JATN01000319">
    <property type="protein sequence ID" value="EUC61476.1"/>
    <property type="molecule type" value="Genomic_DNA"/>
</dbReference>
<name>X8JDV2_9AGAM</name>
<reference evidence="2" key="1">
    <citation type="journal article" date="2014" name="Genome Announc.">
        <title>Draft genome sequence of the plant-pathogenic soil fungus Rhizoctonia solani anastomosis group 3 strain Rhs1AP.</title>
        <authorList>
            <person name="Cubeta M.A."/>
            <person name="Thomas E."/>
            <person name="Dean R.A."/>
            <person name="Jabaji S."/>
            <person name="Neate S.M."/>
            <person name="Tavantzis S."/>
            <person name="Toda T."/>
            <person name="Vilgalys R."/>
            <person name="Bharathan N."/>
            <person name="Fedorova-Abrams N."/>
            <person name="Pakala S.B."/>
            <person name="Pakala S.M."/>
            <person name="Zafar N."/>
            <person name="Joardar V."/>
            <person name="Losada L."/>
            <person name="Nierman W.C."/>
        </authorList>
    </citation>
    <scope>NUCLEOTIDE SEQUENCE [LARGE SCALE GENOMIC DNA]</scope>
    <source>
        <strain evidence="2">AG-3</strain>
    </source>
</reference>